<sequence length="201" mass="22185">MSPEHVAVLAYDRHAIVAGEWWRLWTGHLTHARHVDLLVNSALLFLFGVLSFRFTRIWQEVLCYMLAMPALSGLLLIVSSHTQIYHGASGLAAMAAMIACWFLVLESERFTLGYWLGVSLLLAFAAKVGLDGLAVLSPVRMPRPEAGVGWMVQLFGTLMGLAFFNALHQGAVTSEGRNVQYQQGEAQKAIPRKLNGRPPRG</sequence>
<feature type="transmembrane region" description="Helical" evidence="5">
    <location>
        <begin position="84"/>
        <end position="105"/>
    </location>
</feature>
<keyword evidence="8" id="KW-1185">Reference proteome</keyword>
<evidence type="ECO:0000256" key="2">
    <source>
        <dbReference type="ARBA" id="ARBA00022692"/>
    </source>
</evidence>
<keyword evidence="7" id="KW-0378">Hydrolase</keyword>
<keyword evidence="7" id="KW-0645">Protease</keyword>
<feature type="transmembrane region" description="Helical" evidence="5">
    <location>
        <begin position="37"/>
        <end position="54"/>
    </location>
</feature>
<evidence type="ECO:0000256" key="3">
    <source>
        <dbReference type="ARBA" id="ARBA00022989"/>
    </source>
</evidence>
<feature type="domain" description="Peptidase S54 rhomboid" evidence="6">
    <location>
        <begin position="19"/>
        <end position="165"/>
    </location>
</feature>
<keyword evidence="3 5" id="KW-1133">Transmembrane helix</keyword>
<dbReference type="SUPFAM" id="SSF144091">
    <property type="entry name" value="Rhomboid-like"/>
    <property type="match status" value="1"/>
</dbReference>
<keyword evidence="2 5" id="KW-0812">Transmembrane</keyword>
<feature type="transmembrane region" description="Helical" evidence="5">
    <location>
        <begin position="150"/>
        <end position="167"/>
    </location>
</feature>
<dbReference type="GO" id="GO:0006508">
    <property type="term" value="P:proteolysis"/>
    <property type="evidence" value="ECO:0007669"/>
    <property type="project" value="UniProtKB-KW"/>
</dbReference>
<dbReference type="InterPro" id="IPR022764">
    <property type="entry name" value="Peptidase_S54_rhomboid_dom"/>
</dbReference>
<evidence type="ECO:0000256" key="5">
    <source>
        <dbReference type="SAM" id="Phobius"/>
    </source>
</evidence>
<proteinExistence type="predicted"/>
<evidence type="ECO:0000313" key="8">
    <source>
        <dbReference type="Proteomes" id="UP000306585"/>
    </source>
</evidence>
<evidence type="ECO:0000313" key="7">
    <source>
        <dbReference type="EMBL" id="TLS69263.1"/>
    </source>
</evidence>
<evidence type="ECO:0000256" key="1">
    <source>
        <dbReference type="ARBA" id="ARBA00004141"/>
    </source>
</evidence>
<feature type="transmembrane region" description="Helical" evidence="5">
    <location>
        <begin position="61"/>
        <end position="78"/>
    </location>
</feature>
<dbReference type="EMBL" id="VBRY01000001">
    <property type="protein sequence ID" value="TLS69263.1"/>
    <property type="molecule type" value="Genomic_DNA"/>
</dbReference>
<dbReference type="AlphaFoldDB" id="A0A5R9GZ70"/>
<name>A0A5R9GZ70_9PROT</name>
<dbReference type="Pfam" id="PF01694">
    <property type="entry name" value="Rhomboid"/>
    <property type="match status" value="1"/>
</dbReference>
<evidence type="ECO:0000259" key="6">
    <source>
        <dbReference type="Pfam" id="PF01694"/>
    </source>
</evidence>
<comment type="subcellular location">
    <subcellularLocation>
        <location evidence="1">Membrane</location>
        <topology evidence="1">Multi-pass membrane protein</topology>
    </subcellularLocation>
</comment>
<dbReference type="InterPro" id="IPR035952">
    <property type="entry name" value="Rhomboid-like_sf"/>
</dbReference>
<dbReference type="Gene3D" id="1.20.1540.10">
    <property type="entry name" value="Rhomboid-like"/>
    <property type="match status" value="1"/>
</dbReference>
<keyword evidence="4 5" id="KW-0472">Membrane</keyword>
<gene>
    <name evidence="7" type="ORF">FEF65_00310</name>
</gene>
<dbReference type="Proteomes" id="UP000306585">
    <property type="component" value="Unassembled WGS sequence"/>
</dbReference>
<comment type="caution">
    <text evidence="7">The sequence shown here is derived from an EMBL/GenBank/DDBJ whole genome shotgun (WGS) entry which is preliminary data.</text>
</comment>
<feature type="transmembrane region" description="Helical" evidence="5">
    <location>
        <begin position="112"/>
        <end position="130"/>
    </location>
</feature>
<organism evidence="7 8">
    <name type="scientific">Mariprofundus erugo</name>
    <dbReference type="NCBI Taxonomy" id="2528639"/>
    <lineage>
        <taxon>Bacteria</taxon>
        <taxon>Pseudomonadati</taxon>
        <taxon>Pseudomonadota</taxon>
        <taxon>Candidatius Mariprofundia</taxon>
        <taxon>Mariprofundales</taxon>
        <taxon>Mariprofundaceae</taxon>
        <taxon>Mariprofundus</taxon>
    </lineage>
</organism>
<dbReference type="GO" id="GO:0016020">
    <property type="term" value="C:membrane"/>
    <property type="evidence" value="ECO:0007669"/>
    <property type="project" value="UniProtKB-SubCell"/>
</dbReference>
<protein>
    <submittedName>
        <fullName evidence="7">Rhomboid family intramembrane serine protease</fullName>
    </submittedName>
</protein>
<dbReference type="GO" id="GO:0004252">
    <property type="term" value="F:serine-type endopeptidase activity"/>
    <property type="evidence" value="ECO:0007669"/>
    <property type="project" value="InterPro"/>
</dbReference>
<dbReference type="OrthoDB" id="196054at2"/>
<evidence type="ECO:0000256" key="4">
    <source>
        <dbReference type="ARBA" id="ARBA00023136"/>
    </source>
</evidence>
<accession>A0A5R9GZ70</accession>
<reference evidence="7 8" key="1">
    <citation type="journal article" date="2019" name="Appl. Environ. Microbiol.">
        <title>Environmental Evidence and Genomic Insight of Iron-oxidizing Bacteria Preference Towards More Corrosion Resistant Stainless Steel at Higher Salinities.</title>
        <authorList>
            <person name="Garrison C.E."/>
            <person name="Price K.A."/>
            <person name="Field E.K."/>
        </authorList>
    </citation>
    <scope>NUCLEOTIDE SEQUENCE [LARGE SCALE GENOMIC DNA]</scope>
    <source>
        <strain evidence="7 8">P3</strain>
    </source>
</reference>